<name>A0ABX1JFP2_9PSEU</name>
<dbReference type="SUPFAM" id="SSF53323">
    <property type="entry name" value="Pyruvate-ferredoxin oxidoreductase, PFOR, domain III"/>
    <property type="match status" value="1"/>
</dbReference>
<feature type="domain" description="DUF6537" evidence="9">
    <location>
        <begin position="937"/>
        <end position="1133"/>
    </location>
</feature>
<accession>A0ABX1JFP2</accession>
<gene>
    <name evidence="10" type="ORF">HFP15_32890</name>
</gene>
<dbReference type="InterPro" id="IPR051457">
    <property type="entry name" value="2-oxoacid:Fd_oxidoreductase"/>
</dbReference>
<evidence type="ECO:0000313" key="11">
    <source>
        <dbReference type="Proteomes" id="UP000715441"/>
    </source>
</evidence>
<organism evidence="10 11">
    <name type="scientific">Amycolatopsis acididurans</name>
    <dbReference type="NCBI Taxonomy" id="2724524"/>
    <lineage>
        <taxon>Bacteria</taxon>
        <taxon>Bacillati</taxon>
        <taxon>Actinomycetota</taxon>
        <taxon>Actinomycetes</taxon>
        <taxon>Pseudonocardiales</taxon>
        <taxon>Pseudonocardiaceae</taxon>
        <taxon>Amycolatopsis</taxon>
    </lineage>
</organism>
<protein>
    <submittedName>
        <fullName evidence="10">Indolepyruvate ferredoxin oxidoreductase family protein</fullName>
    </submittedName>
</protein>
<dbReference type="InterPro" id="IPR046667">
    <property type="entry name" value="DUF6537"/>
</dbReference>
<evidence type="ECO:0000256" key="1">
    <source>
        <dbReference type="ARBA" id="ARBA00022448"/>
    </source>
</evidence>
<dbReference type="Pfam" id="PF20169">
    <property type="entry name" value="DUF6537"/>
    <property type="match status" value="1"/>
</dbReference>
<dbReference type="Proteomes" id="UP000715441">
    <property type="component" value="Unassembled WGS sequence"/>
</dbReference>
<keyword evidence="2" id="KW-0479">Metal-binding</keyword>
<dbReference type="InterPro" id="IPR009014">
    <property type="entry name" value="Transketo_C/PFOR_II"/>
</dbReference>
<evidence type="ECO:0000256" key="4">
    <source>
        <dbReference type="ARBA" id="ARBA00023002"/>
    </source>
</evidence>
<keyword evidence="4" id="KW-0560">Oxidoreductase</keyword>
<keyword evidence="1" id="KW-0813">Transport</keyword>
<proteinExistence type="predicted"/>
<dbReference type="Gene3D" id="3.40.920.10">
    <property type="entry name" value="Pyruvate-ferredoxin oxidoreductase, PFOR, domain III"/>
    <property type="match status" value="1"/>
</dbReference>
<reference evidence="10 11" key="1">
    <citation type="submission" date="2020-04" db="EMBL/GenBank/DDBJ databases">
        <title>Novel species.</title>
        <authorList>
            <person name="Teo W.F.A."/>
            <person name="Lipun K."/>
            <person name="Srisuk N."/>
            <person name="Duangmal K."/>
        </authorList>
    </citation>
    <scope>NUCLEOTIDE SEQUENCE [LARGE SCALE GENOMIC DNA]</scope>
    <source>
        <strain evidence="10 11">K13G38</strain>
    </source>
</reference>
<dbReference type="PANTHER" id="PTHR48084:SF3">
    <property type="entry name" value="SUBUNIT OF PYRUVATE:FLAVODOXIN OXIDOREDUCTASE"/>
    <property type="match status" value="1"/>
</dbReference>
<dbReference type="Gene3D" id="3.40.50.970">
    <property type="match status" value="2"/>
</dbReference>
<keyword evidence="5" id="KW-0408">Iron</keyword>
<dbReference type="InterPro" id="IPR019752">
    <property type="entry name" value="Pyrv/ketoisovalerate_OxRed_cat"/>
</dbReference>
<dbReference type="SUPFAM" id="SSF52922">
    <property type="entry name" value="TK C-terminal domain-like"/>
    <property type="match status" value="1"/>
</dbReference>
<sequence length="1142" mass="122735">MSVSLEKRAGSAPFSLDHRYLSEEGQVYLTGLQALVRMLLDRSRHDERNGHRGSLYVTGYEGSPLAGYDLEIARRSDLLAPHRVVHAPALNEELAATALGGTQLAGEVSKLSTDGVTGFWYGKAPGLDRATDAIRHAAMMGTSPKGGVVALVGDDPSAKSSSVPCSSEAAFADLQLPTFSPADSHDVLEHGMHAVELSRASGLWTAIKVATNVADGASTATVRPLWTPPDLDGLPDGLRAYTHVPHARLLGKDLAGLERSFQRVRLPIALEYLRRSGVNRILGAIGPARIGIVAAGKTYLDVRQALDSLGLGGSAATRLGIRLLKLGAIVPVDPSIVREFARGLDEIIVVEDKRGFLEIAVRDILYGAPDTPPVSGKRDPRGARLFSDVGELDPDLVATGLAARLHEHGGFGDLPTWAQRRPRERITLPLAVRSPYFCSGCPHNSSTKPPEGALVGGGIGCHAMVLMMPEEQVGTVTGLSQMGGEGAQWIGMAPFVEDRHFLQNLGDGTFAHSGSLAIRAAVAAGVPITFKILFNATVAMTGGQDAVGGHGGLSRLVSTVLAEGANRVVVTTEQPAHVRKMLRRNDTRRVAVRHRDDLLAVQTELAREPGVTVLVHDQECAAEKRRKRKRGRLPTPVTKVMINERVCEGCGDCGQKSNCLSVRPVDTGYGRKTRIHQSSCNLDYSCLDGDCPSFLTVTPGRDKRGRREAPAVGELPDPVVTVPVDDYSLRITGVGGTGVVTVAQVLATAAAIEGRHVRALDQTGLAQKGGAVVSDVKISTTPSTRAAKLAGGECDLYLGCDSLVATDPAQLMVTDPDRTIAIVSTAEVPTGRMVVDPAESFPAPARIRSTVDDRVAVARYLAADEVSAELFGDEQFANMLLVGAAFQAGAIPLPASAIEEAIRRNGARVEANVQAFRHGRLLVARPETAPEPEPVNLDRLVADRARELIAYQNERYANAFTGFVGRVRVREAEAVPGSTALTEAVARNLFKLMAYKDEYEVARLSLDPALAESVREQWGDGAKVRYRLHPPVLRALGMNRKIALGPWFRPVFRVLRGMRKLRGTPFDPFGHAHVREVERALVGEYRDAVESAVVLLDTKTLPIVLEMAELPDMVRGYEEIKLASVERYRARLTALRHELSSE</sequence>
<dbReference type="EMBL" id="JAAXLS010000040">
    <property type="protein sequence ID" value="NKQ57669.1"/>
    <property type="molecule type" value="Genomic_DNA"/>
</dbReference>
<evidence type="ECO:0000259" key="8">
    <source>
        <dbReference type="Pfam" id="PF02775"/>
    </source>
</evidence>
<evidence type="ECO:0000259" key="9">
    <source>
        <dbReference type="Pfam" id="PF20169"/>
    </source>
</evidence>
<dbReference type="PANTHER" id="PTHR48084">
    <property type="entry name" value="2-OXOGLUTARATE OXIDOREDUCTASE SUBUNIT KORB-RELATED"/>
    <property type="match status" value="1"/>
</dbReference>
<dbReference type="InterPro" id="IPR029061">
    <property type="entry name" value="THDP-binding"/>
</dbReference>
<evidence type="ECO:0000256" key="3">
    <source>
        <dbReference type="ARBA" id="ARBA00022982"/>
    </source>
</evidence>
<keyword evidence="3" id="KW-0249">Electron transport</keyword>
<dbReference type="NCBIfam" id="NF009589">
    <property type="entry name" value="PRK13030.1"/>
    <property type="match status" value="1"/>
</dbReference>
<feature type="domain" description="Thiamine pyrophosphate enzyme TPP-binding" evidence="8">
    <location>
        <begin position="458"/>
        <end position="554"/>
    </location>
</feature>
<dbReference type="Pfam" id="PF02775">
    <property type="entry name" value="TPP_enzyme_C"/>
    <property type="match status" value="1"/>
</dbReference>
<evidence type="ECO:0000259" key="7">
    <source>
        <dbReference type="Pfam" id="PF01558"/>
    </source>
</evidence>
<dbReference type="Pfam" id="PF01558">
    <property type="entry name" value="POR"/>
    <property type="match status" value="1"/>
</dbReference>
<keyword evidence="6" id="KW-0411">Iron-sulfur</keyword>
<dbReference type="InterPro" id="IPR011766">
    <property type="entry name" value="TPP_enzyme_TPP-bd"/>
</dbReference>
<dbReference type="NCBIfam" id="NF009588">
    <property type="entry name" value="PRK13029.1"/>
    <property type="match status" value="1"/>
</dbReference>
<keyword evidence="11" id="KW-1185">Reference proteome</keyword>
<dbReference type="InterPro" id="IPR002869">
    <property type="entry name" value="Pyrv_flavodox_OxRed_cen"/>
</dbReference>
<evidence type="ECO:0000313" key="10">
    <source>
        <dbReference type="EMBL" id="NKQ57669.1"/>
    </source>
</evidence>
<keyword evidence="2" id="KW-0004">4Fe-4S</keyword>
<dbReference type="CDD" id="cd07034">
    <property type="entry name" value="TPP_PYR_PFOR_IOR-alpha_like"/>
    <property type="match status" value="1"/>
</dbReference>
<evidence type="ECO:0000256" key="2">
    <source>
        <dbReference type="ARBA" id="ARBA00022485"/>
    </source>
</evidence>
<evidence type="ECO:0000256" key="6">
    <source>
        <dbReference type="ARBA" id="ARBA00023014"/>
    </source>
</evidence>
<dbReference type="SUPFAM" id="SSF52518">
    <property type="entry name" value="Thiamin diphosphate-binding fold (THDP-binding)"/>
    <property type="match status" value="2"/>
</dbReference>
<comment type="caution">
    <text evidence="10">The sequence shown here is derived from an EMBL/GenBank/DDBJ whole genome shotgun (WGS) entry which is preliminary data.</text>
</comment>
<dbReference type="InterPro" id="IPR002880">
    <property type="entry name" value="Pyrv_Fd/Flavodoxin_OxRdtase_N"/>
</dbReference>
<evidence type="ECO:0000256" key="5">
    <source>
        <dbReference type="ARBA" id="ARBA00023004"/>
    </source>
</evidence>
<feature type="domain" description="Pyruvate/ketoisovalerate oxidoreductase catalytic" evidence="7">
    <location>
        <begin position="735"/>
        <end position="920"/>
    </location>
</feature>